<dbReference type="KEGG" id="egl:EGR_09367"/>
<dbReference type="InterPro" id="IPR015915">
    <property type="entry name" value="Kelch-typ_b-propeller"/>
</dbReference>
<comment type="caution">
    <text evidence="4">The sequence shown here is derived from an EMBL/GenBank/DDBJ whole genome shotgun (WGS) entry which is preliminary data.</text>
</comment>
<feature type="domain" description="BTB" evidence="3">
    <location>
        <begin position="19"/>
        <end position="63"/>
    </location>
</feature>
<dbReference type="SUPFAM" id="SSF117281">
    <property type="entry name" value="Kelch motif"/>
    <property type="match status" value="1"/>
</dbReference>
<dbReference type="Pfam" id="PF01344">
    <property type="entry name" value="Kelch_1"/>
    <property type="match status" value="2"/>
</dbReference>
<evidence type="ECO:0000313" key="4">
    <source>
        <dbReference type="EMBL" id="EUB55759.1"/>
    </source>
</evidence>
<dbReference type="Gene3D" id="2.120.10.80">
    <property type="entry name" value="Kelch-type beta propeller"/>
    <property type="match status" value="1"/>
</dbReference>
<evidence type="ECO:0000256" key="2">
    <source>
        <dbReference type="ARBA" id="ARBA00022737"/>
    </source>
</evidence>
<dbReference type="AlphaFoldDB" id="W6UQQ2"/>
<evidence type="ECO:0000259" key="3">
    <source>
        <dbReference type="Pfam" id="PF00651"/>
    </source>
</evidence>
<protein>
    <submittedName>
        <fullName evidence="4">Kelch-like protein</fullName>
    </submittedName>
</protein>
<reference evidence="4 5" key="1">
    <citation type="journal article" date="2013" name="Nat. Genet.">
        <title>The genome of the hydatid tapeworm Echinococcus granulosus.</title>
        <authorList>
            <person name="Zheng H."/>
            <person name="Zhang W."/>
            <person name="Zhang L."/>
            <person name="Zhang Z."/>
            <person name="Li J."/>
            <person name="Lu G."/>
            <person name="Zhu Y."/>
            <person name="Wang Y."/>
            <person name="Huang Y."/>
            <person name="Liu J."/>
            <person name="Kang H."/>
            <person name="Chen J."/>
            <person name="Wang L."/>
            <person name="Chen A."/>
            <person name="Yu S."/>
            <person name="Gao Z."/>
            <person name="Jin L."/>
            <person name="Gu W."/>
            <person name="Wang Z."/>
            <person name="Zhao L."/>
            <person name="Shi B."/>
            <person name="Wen H."/>
            <person name="Lin R."/>
            <person name="Jones M.K."/>
            <person name="Brejova B."/>
            <person name="Vinar T."/>
            <person name="Zhao G."/>
            <person name="McManus D.P."/>
            <person name="Chen Z."/>
            <person name="Zhou Y."/>
            <person name="Wang S."/>
        </authorList>
    </citation>
    <scope>NUCLEOTIDE SEQUENCE [LARGE SCALE GENOMIC DNA]</scope>
</reference>
<keyword evidence="5" id="KW-1185">Reference proteome</keyword>
<gene>
    <name evidence="4" type="ORF">EGR_09367</name>
</gene>
<dbReference type="CTD" id="36345082"/>
<dbReference type="GeneID" id="36345082"/>
<sequence length="513" mass="56680">MDETIYTNVEAGSIPVFRFNHLRQQEKLMDIVIVTKEGHEIAAHRLVLCTRFPLIRDKILSNESIRIEWKRFPTKITLDNLEEMWFIANATVNKDLIDECVPLIAVIFEGLSDSRVFLHHTEVVGLTALLNALRLSSVTEETKLRAIATWLDAPILLADRRARASSFEHVLSTVDLKRLSDTLIVGITSGKSDIKFSEECSVVESIFFHAWDEESAYGILASLPQLQDVGNTRYCAPYRRNCSVAVLKDNVYIIGGKDDGGKSVSQVEKVNLCNGQIYSITPMSSSRSGASAVASERCIFVFGGYDKTRNIILSSCEEYDPIIGRQAECHGVQRTFGWTALPNMPTARYASGAIYIPNVGELVVGGYEGIGKSASDLHTAELLLNGEPGSEGDRIWCTITPMLQSRCWPTGVYFDGRVFVARGGDDSVEALTLSSGHWTLISRCFVVDSYPFSMTVFSGRLLLAADNGTIYELRESTDSKGLQLPEFVWNPICKLNNVSHVTLISSSPTKGPA</sequence>
<dbReference type="Proteomes" id="UP000019149">
    <property type="component" value="Unassembled WGS sequence"/>
</dbReference>
<dbReference type="Gene3D" id="3.30.710.10">
    <property type="entry name" value="Potassium Channel Kv1.1, Chain A"/>
    <property type="match status" value="1"/>
</dbReference>
<dbReference type="RefSeq" id="XP_024346955.1">
    <property type="nucleotide sequence ID" value="XM_024498616.1"/>
</dbReference>
<dbReference type="SUPFAM" id="SSF54695">
    <property type="entry name" value="POZ domain"/>
    <property type="match status" value="1"/>
</dbReference>
<dbReference type="InterPro" id="IPR000210">
    <property type="entry name" value="BTB/POZ_dom"/>
</dbReference>
<evidence type="ECO:0000256" key="1">
    <source>
        <dbReference type="ARBA" id="ARBA00022441"/>
    </source>
</evidence>
<dbReference type="STRING" id="6210.W6UQQ2"/>
<dbReference type="PANTHER" id="PTHR24412:SF489">
    <property type="entry name" value="RING FINGER DOMAIN AND KELCH REPEAT-CONTAINING PROTEIN DDB_G0271372"/>
    <property type="match status" value="1"/>
</dbReference>
<name>W6UQQ2_ECHGR</name>
<dbReference type="InterPro" id="IPR006652">
    <property type="entry name" value="Kelch_1"/>
</dbReference>
<dbReference type="OrthoDB" id="6245854at2759"/>
<accession>W6UQQ2</accession>
<proteinExistence type="predicted"/>
<dbReference type="PANTHER" id="PTHR24412">
    <property type="entry name" value="KELCH PROTEIN"/>
    <property type="match status" value="1"/>
</dbReference>
<keyword evidence="1" id="KW-0880">Kelch repeat</keyword>
<evidence type="ECO:0000313" key="5">
    <source>
        <dbReference type="Proteomes" id="UP000019149"/>
    </source>
</evidence>
<dbReference type="OMA" id="IDECVPL"/>
<dbReference type="SMART" id="SM00612">
    <property type="entry name" value="Kelch"/>
    <property type="match status" value="2"/>
</dbReference>
<keyword evidence="2" id="KW-0677">Repeat</keyword>
<organism evidence="4 5">
    <name type="scientific">Echinococcus granulosus</name>
    <name type="common">Hydatid tapeworm</name>
    <dbReference type="NCBI Taxonomy" id="6210"/>
    <lineage>
        <taxon>Eukaryota</taxon>
        <taxon>Metazoa</taxon>
        <taxon>Spiralia</taxon>
        <taxon>Lophotrochozoa</taxon>
        <taxon>Platyhelminthes</taxon>
        <taxon>Cestoda</taxon>
        <taxon>Eucestoda</taxon>
        <taxon>Cyclophyllidea</taxon>
        <taxon>Taeniidae</taxon>
        <taxon>Echinococcus</taxon>
        <taxon>Echinococcus granulosus group</taxon>
    </lineage>
</organism>
<dbReference type="Pfam" id="PF00651">
    <property type="entry name" value="BTB"/>
    <property type="match status" value="1"/>
</dbReference>
<dbReference type="EMBL" id="APAU02000145">
    <property type="protein sequence ID" value="EUB55759.1"/>
    <property type="molecule type" value="Genomic_DNA"/>
</dbReference>
<dbReference type="InterPro" id="IPR011333">
    <property type="entry name" value="SKP1/BTB/POZ_sf"/>
</dbReference>